<dbReference type="SUPFAM" id="SSF52047">
    <property type="entry name" value="RNI-like"/>
    <property type="match status" value="1"/>
</dbReference>
<dbReference type="OrthoDB" id="2685413at2759"/>
<dbReference type="Proteomes" id="UP000714275">
    <property type="component" value="Unassembled WGS sequence"/>
</dbReference>
<accession>A0A9P7CYF7</accession>
<dbReference type="AlphaFoldDB" id="A0A9P7CYF7"/>
<gene>
    <name evidence="1" type="ORF">EV702DRAFT_978950</name>
</gene>
<keyword evidence="2" id="KW-1185">Reference proteome</keyword>
<name>A0A9P7CYF7_9AGAM</name>
<organism evidence="1 2">
    <name type="scientific">Suillus placidus</name>
    <dbReference type="NCBI Taxonomy" id="48579"/>
    <lineage>
        <taxon>Eukaryota</taxon>
        <taxon>Fungi</taxon>
        <taxon>Dikarya</taxon>
        <taxon>Basidiomycota</taxon>
        <taxon>Agaricomycotina</taxon>
        <taxon>Agaricomycetes</taxon>
        <taxon>Agaricomycetidae</taxon>
        <taxon>Boletales</taxon>
        <taxon>Suillineae</taxon>
        <taxon>Suillaceae</taxon>
        <taxon>Suillus</taxon>
    </lineage>
</organism>
<evidence type="ECO:0000313" key="2">
    <source>
        <dbReference type="Proteomes" id="UP000714275"/>
    </source>
</evidence>
<evidence type="ECO:0000313" key="1">
    <source>
        <dbReference type="EMBL" id="KAG1769108.1"/>
    </source>
</evidence>
<dbReference type="InterPro" id="IPR032675">
    <property type="entry name" value="LRR_dom_sf"/>
</dbReference>
<evidence type="ECO:0008006" key="3">
    <source>
        <dbReference type="Google" id="ProtNLM"/>
    </source>
</evidence>
<reference evidence="1" key="1">
    <citation type="journal article" date="2020" name="New Phytol.">
        <title>Comparative genomics reveals dynamic genome evolution in host specialist ectomycorrhizal fungi.</title>
        <authorList>
            <person name="Lofgren L.A."/>
            <person name="Nguyen N.H."/>
            <person name="Vilgalys R."/>
            <person name="Ruytinx J."/>
            <person name="Liao H.L."/>
            <person name="Branco S."/>
            <person name="Kuo A."/>
            <person name="LaButti K."/>
            <person name="Lipzen A."/>
            <person name="Andreopoulos W."/>
            <person name="Pangilinan J."/>
            <person name="Riley R."/>
            <person name="Hundley H."/>
            <person name="Na H."/>
            <person name="Barry K."/>
            <person name="Grigoriev I.V."/>
            <person name="Stajich J.E."/>
            <person name="Kennedy P.G."/>
        </authorList>
    </citation>
    <scope>NUCLEOTIDE SEQUENCE</scope>
    <source>
        <strain evidence="1">DOB743</strain>
    </source>
</reference>
<proteinExistence type="predicted"/>
<sequence>MNVFNPRILDASIRDVTGCLSDTQKADVLLHALQHLPSEGSRIVMENAIQSFLQVSGVPPADVARALLLRAKTRLAAGYRTSAQQDLLSVLCSDPANQDVKAIIQSEHLRQEMLIREPDGPPRFSAEVWREIALCLPKRDLKSLLLVPHALSRIASQLIFREINLHFTASPEAPGADHRYRGVHGSHDEQELDAWHYQRSADILTRILVDPVFASQVRSLSVYAVVSNASHTLAFQTGMLINSLPKLCNLRSAHCSGNRELINRILETMCASNHRLYSLSINLVNCSGDIDIPPFKHITSFSITAEGGNSTSTHDFISQSHDNLRSLVIKNANWKFPMGVISVRHLTIIEFEGCFSVDGQVFSEILSTGHQLESLTLSGILECTPSATFRLYRSSLPFLTHFALKIVSLHRHITDRDLVPAISEFLRDRKHLHSFHLIVPSADHRRIGFDASAWGVLPSLINLRSLCITYPRDLSPSLAGWLIPRSVRALTMEIMIPPAEDLLLFINQLRPGVPPLLTFVGMTNFPIRSVINVIDHGFSNVRLVRIDESVWSVIRSDDGSIEIEPWPYRRIKYHTATWLESLGCEDAIRHLV</sequence>
<dbReference type="EMBL" id="JABBWD010000074">
    <property type="protein sequence ID" value="KAG1769108.1"/>
    <property type="molecule type" value="Genomic_DNA"/>
</dbReference>
<dbReference type="Gene3D" id="3.80.10.10">
    <property type="entry name" value="Ribonuclease Inhibitor"/>
    <property type="match status" value="1"/>
</dbReference>
<protein>
    <recommendedName>
        <fullName evidence="3">F-box domain-containing protein</fullName>
    </recommendedName>
</protein>
<comment type="caution">
    <text evidence="1">The sequence shown here is derived from an EMBL/GenBank/DDBJ whole genome shotgun (WGS) entry which is preliminary data.</text>
</comment>